<organism evidence="1 2">
    <name type="scientific">Neisseria perflava</name>
    <dbReference type="NCBI Taxonomy" id="33053"/>
    <lineage>
        <taxon>Bacteria</taxon>
        <taxon>Pseudomonadati</taxon>
        <taxon>Pseudomonadota</taxon>
        <taxon>Betaproteobacteria</taxon>
        <taxon>Neisseriales</taxon>
        <taxon>Neisseriaceae</taxon>
        <taxon>Neisseria</taxon>
    </lineage>
</organism>
<dbReference type="Proteomes" id="UP000234781">
    <property type="component" value="Chromosome"/>
</dbReference>
<accession>A0A9X7F8T6</accession>
<name>A0A9X7F8T6_NEIPE</name>
<keyword evidence="2" id="KW-1185">Reference proteome</keyword>
<reference evidence="1 2" key="2">
    <citation type="submission" date="2023-10" db="EMBL/GenBank/DDBJ databases">
        <authorList>
            <person name="Choi B."/>
        </authorList>
    </citation>
    <scope>NUCLEOTIDE SEQUENCE [LARGE SCALE GENOMIC DNA]</scope>
    <source>
        <strain evidence="1 2">UMB0023</strain>
    </source>
</reference>
<dbReference type="EMBL" id="CP136962">
    <property type="protein sequence ID" value="WOS97348.1"/>
    <property type="molecule type" value="Genomic_DNA"/>
</dbReference>
<evidence type="ECO:0000313" key="1">
    <source>
        <dbReference type="EMBL" id="WOS97348.1"/>
    </source>
</evidence>
<protein>
    <submittedName>
        <fullName evidence="1">Uncharacterized protein</fullName>
    </submittedName>
</protein>
<gene>
    <name evidence="1" type="ORF">CYJ98_007140</name>
</gene>
<proteinExistence type="predicted"/>
<evidence type="ECO:0000313" key="2">
    <source>
        <dbReference type="Proteomes" id="UP000234781"/>
    </source>
</evidence>
<dbReference type="RefSeq" id="WP_101755959.1">
    <property type="nucleotide sequence ID" value="NZ_CP136962.1"/>
</dbReference>
<dbReference type="AlphaFoldDB" id="A0A9X7F8T6"/>
<sequence>MKKIIGLAIAAAFGLSACSNLDHKTAHEVMSISNDRILKEDRSFNITGSSRIYISPLAEAVLADEKVEKKAEAKAEDAKAKEGETAASMKVAQEDDAALKQEFSEREEAEFRTAMLDALPDGNIAQVAVDYLDKYPAISSYIEGVHLNYESAVDLSTRQFELIPELTINNHNEKLSIKLPMKLDAEKWEIYIDPPASAAAIISVYTDEKIGKRLIKEPLKLSLKEIGDSKRMPFDHVAEAGVRAFLSANKAMPADAYVFKEMDAFGKANHARYRVRHVMKPEYDSVVMKAMAKAFDEELSKLQKTPQPGSTEEDYKNAREFFSMSVNISDNQPLSVQRIFGNNLVVDYYLDRKGRMLASRMYMQINGTHKAINIIGDSVYSNYGKPVFKLNPQGKGITWKELKEFFSSNKKEDD</sequence>
<reference evidence="2" key="1">
    <citation type="submission" date="2017-12" db="EMBL/GenBank/DDBJ databases">
        <title>Phylogenetic diversity of female urinary microbiome.</title>
        <authorList>
            <person name="Thomas-White K."/>
            <person name="Wolfe A.J."/>
        </authorList>
    </citation>
    <scope>NUCLEOTIDE SEQUENCE [LARGE SCALE GENOMIC DNA]</scope>
    <source>
        <strain evidence="2">UMB0023</strain>
    </source>
</reference>
<dbReference type="PROSITE" id="PS51257">
    <property type="entry name" value="PROKAR_LIPOPROTEIN"/>
    <property type="match status" value="1"/>
</dbReference>